<dbReference type="AlphaFoldDB" id="A0A9W8RAY4"/>
<dbReference type="PRINTS" id="PR00081">
    <property type="entry name" value="GDHRDH"/>
</dbReference>
<dbReference type="Pfam" id="PF13561">
    <property type="entry name" value="adh_short_C2"/>
    <property type="match status" value="1"/>
</dbReference>
<comment type="caution">
    <text evidence="2">The sequence shown here is derived from an EMBL/GenBank/DDBJ whole genome shotgun (WGS) entry which is preliminary data.</text>
</comment>
<protein>
    <submittedName>
        <fullName evidence="2">Uncharacterized protein</fullName>
    </submittedName>
</protein>
<dbReference type="Gene3D" id="3.40.50.720">
    <property type="entry name" value="NAD(P)-binding Rossmann-like Domain"/>
    <property type="match status" value="1"/>
</dbReference>
<reference evidence="2" key="1">
    <citation type="submission" date="2022-09" db="EMBL/GenBank/DDBJ databases">
        <title>Fusarium specimens isolated from Avocado Roots.</title>
        <authorList>
            <person name="Stajich J."/>
            <person name="Roper C."/>
            <person name="Heimlech-Rivalta G."/>
        </authorList>
    </citation>
    <scope>NUCLEOTIDE SEQUENCE</scope>
    <source>
        <strain evidence="2">A02</strain>
    </source>
</reference>
<dbReference type="Proteomes" id="UP001152087">
    <property type="component" value="Unassembled WGS sequence"/>
</dbReference>
<gene>
    <name evidence="2" type="ORF">NW755_005538</name>
</gene>
<dbReference type="PANTHER" id="PTHR42760">
    <property type="entry name" value="SHORT-CHAIN DEHYDROGENASES/REDUCTASES FAMILY MEMBER"/>
    <property type="match status" value="1"/>
</dbReference>
<sequence length="104" mass="11041">MSAYGATKGAVKTLSEALAVELAPSRIRVNTISPGFIDTEMTQEVRKAKPSMAEVFEKKPPLQRMGKRDDLTGAVIYLLSDAASYTTGADIAITGGLHVGRIST</sequence>
<dbReference type="GO" id="GO:0016616">
    <property type="term" value="F:oxidoreductase activity, acting on the CH-OH group of donors, NAD or NADP as acceptor"/>
    <property type="evidence" value="ECO:0007669"/>
    <property type="project" value="TreeGrafter"/>
</dbReference>
<comment type="similarity">
    <text evidence="1">Belongs to the short-chain dehydrogenases/reductases (SDR) family.</text>
</comment>
<evidence type="ECO:0000313" key="3">
    <source>
        <dbReference type="Proteomes" id="UP001152087"/>
    </source>
</evidence>
<keyword evidence="3" id="KW-1185">Reference proteome</keyword>
<accession>A0A9W8RAY4</accession>
<name>A0A9W8RAY4_9HYPO</name>
<dbReference type="SUPFAM" id="SSF51735">
    <property type="entry name" value="NAD(P)-binding Rossmann-fold domains"/>
    <property type="match status" value="1"/>
</dbReference>
<dbReference type="InterPro" id="IPR002347">
    <property type="entry name" value="SDR_fam"/>
</dbReference>
<proteinExistence type="inferred from homology"/>
<evidence type="ECO:0000256" key="1">
    <source>
        <dbReference type="ARBA" id="ARBA00006484"/>
    </source>
</evidence>
<dbReference type="InterPro" id="IPR036291">
    <property type="entry name" value="NAD(P)-bd_dom_sf"/>
</dbReference>
<dbReference type="EMBL" id="JAOQAV010000011">
    <property type="protein sequence ID" value="KAJ4190396.1"/>
    <property type="molecule type" value="Genomic_DNA"/>
</dbReference>
<organism evidence="2 3">
    <name type="scientific">Fusarium falciforme</name>
    <dbReference type="NCBI Taxonomy" id="195108"/>
    <lineage>
        <taxon>Eukaryota</taxon>
        <taxon>Fungi</taxon>
        <taxon>Dikarya</taxon>
        <taxon>Ascomycota</taxon>
        <taxon>Pezizomycotina</taxon>
        <taxon>Sordariomycetes</taxon>
        <taxon>Hypocreomycetidae</taxon>
        <taxon>Hypocreales</taxon>
        <taxon>Nectriaceae</taxon>
        <taxon>Fusarium</taxon>
        <taxon>Fusarium solani species complex</taxon>
    </lineage>
</organism>
<evidence type="ECO:0000313" key="2">
    <source>
        <dbReference type="EMBL" id="KAJ4190396.1"/>
    </source>
</evidence>